<accession>A0AAW0HQS8</accession>
<sequence>MEYRDDSATPVISSGIRSKESENNGIDLWRLAKPNRFLARQTNFTFSQVVLKRSPICHISQPPLSLSQLIQKMKFSDSSWPWRPPKAVASCFCMVLERTERRTGISAWLQYGDPPGTPHSLLSSKGW</sequence>
<evidence type="ECO:0000256" key="1">
    <source>
        <dbReference type="ARBA" id="ARBA00022980"/>
    </source>
</evidence>
<organism evidence="4 5">
    <name type="scientific">Myodes glareolus</name>
    <name type="common">Bank vole</name>
    <name type="synonym">Clethrionomys glareolus</name>
    <dbReference type="NCBI Taxonomy" id="447135"/>
    <lineage>
        <taxon>Eukaryota</taxon>
        <taxon>Metazoa</taxon>
        <taxon>Chordata</taxon>
        <taxon>Craniata</taxon>
        <taxon>Vertebrata</taxon>
        <taxon>Euteleostomi</taxon>
        <taxon>Mammalia</taxon>
        <taxon>Eutheria</taxon>
        <taxon>Euarchontoglires</taxon>
        <taxon>Glires</taxon>
        <taxon>Rodentia</taxon>
        <taxon>Myomorpha</taxon>
        <taxon>Muroidea</taxon>
        <taxon>Cricetidae</taxon>
        <taxon>Arvicolinae</taxon>
        <taxon>Myodes</taxon>
    </lineage>
</organism>
<dbReference type="GO" id="GO:0005840">
    <property type="term" value="C:ribosome"/>
    <property type="evidence" value="ECO:0007669"/>
    <property type="project" value="UniProtKB-KW"/>
</dbReference>
<dbReference type="InterPro" id="IPR021131">
    <property type="entry name" value="Ribosomal_uL15/eL18"/>
</dbReference>
<evidence type="ECO:0000256" key="2">
    <source>
        <dbReference type="ARBA" id="ARBA00023274"/>
    </source>
</evidence>
<comment type="caution">
    <text evidence="4">The sequence shown here is derived from an EMBL/GenBank/DDBJ whole genome shotgun (WGS) entry which is preliminary data.</text>
</comment>
<feature type="domain" description="Large ribosomal subunit protein uL15/eL18" evidence="3">
    <location>
        <begin position="19"/>
        <end position="77"/>
    </location>
</feature>
<dbReference type="EMBL" id="JBBHLL010000378">
    <property type="protein sequence ID" value="KAK7804453.1"/>
    <property type="molecule type" value="Genomic_DNA"/>
</dbReference>
<keyword evidence="2" id="KW-0687">Ribonucleoprotein</keyword>
<keyword evidence="1" id="KW-0689">Ribosomal protein</keyword>
<evidence type="ECO:0000313" key="5">
    <source>
        <dbReference type="Proteomes" id="UP001488838"/>
    </source>
</evidence>
<name>A0AAW0HQS8_MYOGA</name>
<dbReference type="GO" id="GO:1990904">
    <property type="term" value="C:ribonucleoprotein complex"/>
    <property type="evidence" value="ECO:0007669"/>
    <property type="project" value="UniProtKB-KW"/>
</dbReference>
<dbReference type="Gene3D" id="3.100.10.10">
    <property type="match status" value="1"/>
</dbReference>
<dbReference type="Proteomes" id="UP001488838">
    <property type="component" value="Unassembled WGS sequence"/>
</dbReference>
<feature type="non-terminal residue" evidence="4">
    <location>
        <position position="127"/>
    </location>
</feature>
<dbReference type="AlphaFoldDB" id="A0AAW0HQS8"/>
<protein>
    <recommendedName>
        <fullName evidence="3">Large ribosomal subunit protein uL15/eL18 domain-containing protein</fullName>
    </recommendedName>
</protein>
<proteinExistence type="predicted"/>
<evidence type="ECO:0000259" key="3">
    <source>
        <dbReference type="Pfam" id="PF17135"/>
    </source>
</evidence>
<evidence type="ECO:0000313" key="4">
    <source>
        <dbReference type="EMBL" id="KAK7804453.1"/>
    </source>
</evidence>
<dbReference type="Pfam" id="PF17135">
    <property type="entry name" value="Ribosomal_L18"/>
    <property type="match status" value="1"/>
</dbReference>
<gene>
    <name evidence="4" type="ORF">U0070_019853</name>
</gene>
<reference evidence="4 5" key="1">
    <citation type="journal article" date="2023" name="bioRxiv">
        <title>Conserved and derived expression patterns and positive selection on dental genes reveal complex evolutionary context of ever-growing rodent molars.</title>
        <authorList>
            <person name="Calamari Z.T."/>
            <person name="Song A."/>
            <person name="Cohen E."/>
            <person name="Akter M."/>
            <person name="Roy R.D."/>
            <person name="Hallikas O."/>
            <person name="Christensen M.M."/>
            <person name="Li P."/>
            <person name="Marangoni P."/>
            <person name="Jernvall J."/>
            <person name="Klein O.D."/>
        </authorList>
    </citation>
    <scope>NUCLEOTIDE SEQUENCE [LARGE SCALE GENOMIC DNA]</scope>
    <source>
        <strain evidence="4">V071</strain>
    </source>
</reference>
<keyword evidence="5" id="KW-1185">Reference proteome</keyword>